<dbReference type="Pfam" id="PF25043">
    <property type="entry name" value="DUF7788"/>
    <property type="match status" value="1"/>
</dbReference>
<dbReference type="InterPro" id="IPR056690">
    <property type="entry name" value="DUF7788"/>
</dbReference>
<feature type="domain" description="DUF7788" evidence="3">
    <location>
        <begin position="555"/>
        <end position="805"/>
    </location>
</feature>
<protein>
    <recommendedName>
        <fullName evidence="6">DUF2828 domain-containing protein</fullName>
    </recommendedName>
</protein>
<dbReference type="PANTHER" id="PTHR31373:SF27">
    <property type="entry name" value="TROVE DOMAIN-CONTAINING PROTEIN"/>
    <property type="match status" value="1"/>
</dbReference>
<feature type="region of interest" description="Disordered" evidence="1">
    <location>
        <begin position="76"/>
        <end position="96"/>
    </location>
</feature>
<dbReference type="InterPro" id="IPR058580">
    <property type="entry name" value="DUF2828"/>
</dbReference>
<organism evidence="4 5">
    <name type="scientific">Helicocarpus griseus UAMH5409</name>
    <dbReference type="NCBI Taxonomy" id="1447875"/>
    <lineage>
        <taxon>Eukaryota</taxon>
        <taxon>Fungi</taxon>
        <taxon>Dikarya</taxon>
        <taxon>Ascomycota</taxon>
        <taxon>Pezizomycotina</taxon>
        <taxon>Eurotiomycetes</taxon>
        <taxon>Eurotiomycetidae</taxon>
        <taxon>Onygenales</taxon>
        <taxon>Ajellomycetaceae</taxon>
        <taxon>Helicocarpus</taxon>
    </lineage>
</organism>
<keyword evidence="5" id="KW-1185">Reference proteome</keyword>
<proteinExistence type="predicted"/>
<dbReference type="OrthoDB" id="1149618at2759"/>
<feature type="domain" description="DUF2828" evidence="2">
    <location>
        <begin position="131"/>
        <end position="553"/>
    </location>
</feature>
<evidence type="ECO:0000313" key="5">
    <source>
        <dbReference type="Proteomes" id="UP000223968"/>
    </source>
</evidence>
<dbReference type="Pfam" id="PF11443">
    <property type="entry name" value="DUF2828"/>
    <property type="match status" value="1"/>
</dbReference>
<dbReference type="EMBL" id="PDNB01000088">
    <property type="protein sequence ID" value="PGH10175.1"/>
    <property type="molecule type" value="Genomic_DNA"/>
</dbReference>
<evidence type="ECO:0000313" key="4">
    <source>
        <dbReference type="EMBL" id="PGH10175.1"/>
    </source>
</evidence>
<dbReference type="InterPro" id="IPR011205">
    <property type="entry name" value="UCP015417_vWA"/>
</dbReference>
<evidence type="ECO:0000256" key="1">
    <source>
        <dbReference type="SAM" id="MobiDB-lite"/>
    </source>
</evidence>
<evidence type="ECO:0008006" key="6">
    <source>
        <dbReference type="Google" id="ProtNLM"/>
    </source>
</evidence>
<dbReference type="AlphaFoldDB" id="A0A2B7XML8"/>
<reference evidence="4 5" key="1">
    <citation type="submission" date="2017-10" db="EMBL/GenBank/DDBJ databases">
        <title>Comparative genomics in systemic dimorphic fungi from Ajellomycetaceae.</title>
        <authorList>
            <person name="Munoz J.F."/>
            <person name="Mcewen J.G."/>
            <person name="Clay O.K."/>
            <person name="Cuomo C.A."/>
        </authorList>
    </citation>
    <scope>NUCLEOTIDE SEQUENCE [LARGE SCALE GENOMIC DNA]</scope>
    <source>
        <strain evidence="4 5">UAMH5409</strain>
    </source>
</reference>
<feature type="region of interest" description="Disordered" evidence="1">
    <location>
        <begin position="1"/>
        <end position="34"/>
    </location>
</feature>
<evidence type="ECO:0000259" key="2">
    <source>
        <dbReference type="Pfam" id="PF11443"/>
    </source>
</evidence>
<dbReference type="Proteomes" id="UP000223968">
    <property type="component" value="Unassembled WGS sequence"/>
</dbReference>
<name>A0A2B7XML8_9EURO</name>
<feature type="compositionally biased region" description="Low complexity" evidence="1">
    <location>
        <begin position="79"/>
        <end position="96"/>
    </location>
</feature>
<sequence length="817" mass="91537">MSAMDSNPTPSSQHQEEPSEEKAKTTSIDSSFPVLLPEEPCLRMSQEESEAHIFPTLPVYAGLESAVEDMDIDIKENDNTSTTANNSSRTSTSKAKTGNAFIDALDSAANRSTGEESYDAAEMALRNRMLTENRGMAYASTQHPLLELFSMVDSGREVFGAKSDTMESLAEKLDKAWAVDPLTTLKIIWLTRSIHLGRGERGLFYKQIGWLRERHPKTLLGNLEWIYRAVVKKDAKKREAEEGIVVGKVGEGEKEGEVDDYEVIHGASHGYWKDLLNILVLSAEGKLDMSNPDHVLLKDCRVNRKWNKRWKKRNRQLTPEQRAQAAEELIKQQKAASKAEKARRYEHILLSLATDPFHRALHLTVARLFADQLRKDMHILNTGNKEAIRELPLCAKWAPSLEGFHDKHTLIASTIAELLFPPSTFNLENSSRETYLKHAREHYRFRTLSPLRASLAIVERNISTNTFSAIQYSHVPSLAMNQYKSLFRTKDEDRFVAYLRSVAKGKATISGAVLTPGMLVKQVLHADPTSTDAMVAELQWKTLVQRIRDSGVLANSMPVCDVSGSMMQGHGVAPLHHALGLSLLMAEVTQPPFGGRMITFSQNPQIQLVGGADDKRSLAEKLHYMRGADWSMNTNFVAVFRNLILPLAVEHKVPAEDMAKRVFVFSDMQFDQAQYKPSVYHTATGQVEAEETDRWQTHHQVLQKEFAKAGYEMPELVYWNLAGREGAVPVQHDMVGTALVAGKSQGMMKVFLEGAGFGEDDFEEGDEGEMEVVEGGEEGWGVVQGEERKKKEKRIDPLKIVRKSVGHEAFGVLRVLD</sequence>
<comment type="caution">
    <text evidence="4">The sequence shown here is derived from an EMBL/GenBank/DDBJ whole genome shotgun (WGS) entry which is preliminary data.</text>
</comment>
<feature type="compositionally biased region" description="Basic and acidic residues" evidence="1">
    <location>
        <begin position="14"/>
        <end position="24"/>
    </location>
</feature>
<gene>
    <name evidence="4" type="ORF">AJ79_05530</name>
</gene>
<evidence type="ECO:0000259" key="3">
    <source>
        <dbReference type="Pfam" id="PF25043"/>
    </source>
</evidence>
<accession>A0A2B7XML8</accession>
<dbReference type="PANTHER" id="PTHR31373">
    <property type="entry name" value="OS06G0652100 PROTEIN"/>
    <property type="match status" value="1"/>
</dbReference>